<gene>
    <name evidence="2" type="ORF">K470DRAFT_262336</name>
</gene>
<keyword evidence="1" id="KW-0732">Signal</keyword>
<evidence type="ECO:0000313" key="3">
    <source>
        <dbReference type="Proteomes" id="UP000799421"/>
    </source>
</evidence>
<feature type="signal peptide" evidence="1">
    <location>
        <begin position="1"/>
        <end position="27"/>
    </location>
</feature>
<keyword evidence="3" id="KW-1185">Reference proteome</keyword>
<proteinExistence type="predicted"/>
<name>A0A6A7C822_9PEZI</name>
<organism evidence="2 3">
    <name type="scientific">Piedraia hortae CBS 480.64</name>
    <dbReference type="NCBI Taxonomy" id="1314780"/>
    <lineage>
        <taxon>Eukaryota</taxon>
        <taxon>Fungi</taxon>
        <taxon>Dikarya</taxon>
        <taxon>Ascomycota</taxon>
        <taxon>Pezizomycotina</taxon>
        <taxon>Dothideomycetes</taxon>
        <taxon>Dothideomycetidae</taxon>
        <taxon>Capnodiales</taxon>
        <taxon>Piedraiaceae</taxon>
        <taxon>Piedraia</taxon>
    </lineage>
</organism>
<protein>
    <submittedName>
        <fullName evidence="2">Uncharacterized protein</fullName>
    </submittedName>
</protein>
<accession>A0A6A7C822</accession>
<dbReference type="Proteomes" id="UP000799421">
    <property type="component" value="Unassembled WGS sequence"/>
</dbReference>
<dbReference type="EMBL" id="MU005962">
    <property type="protein sequence ID" value="KAF2863219.1"/>
    <property type="molecule type" value="Genomic_DNA"/>
</dbReference>
<reference evidence="2" key="1">
    <citation type="journal article" date="2020" name="Stud. Mycol.">
        <title>101 Dothideomycetes genomes: a test case for predicting lifestyles and emergence of pathogens.</title>
        <authorList>
            <person name="Haridas S."/>
            <person name="Albert R."/>
            <person name="Binder M."/>
            <person name="Bloem J."/>
            <person name="Labutti K."/>
            <person name="Salamov A."/>
            <person name="Andreopoulos B."/>
            <person name="Baker S."/>
            <person name="Barry K."/>
            <person name="Bills G."/>
            <person name="Bluhm B."/>
            <person name="Cannon C."/>
            <person name="Castanera R."/>
            <person name="Culley D."/>
            <person name="Daum C."/>
            <person name="Ezra D."/>
            <person name="Gonzalez J."/>
            <person name="Henrissat B."/>
            <person name="Kuo A."/>
            <person name="Liang C."/>
            <person name="Lipzen A."/>
            <person name="Lutzoni F."/>
            <person name="Magnuson J."/>
            <person name="Mondo S."/>
            <person name="Nolan M."/>
            <person name="Ohm R."/>
            <person name="Pangilinan J."/>
            <person name="Park H.-J."/>
            <person name="Ramirez L."/>
            <person name="Alfaro M."/>
            <person name="Sun H."/>
            <person name="Tritt A."/>
            <person name="Yoshinaga Y."/>
            <person name="Zwiers L.-H."/>
            <person name="Turgeon B."/>
            <person name="Goodwin S."/>
            <person name="Spatafora J."/>
            <person name="Crous P."/>
            <person name="Grigoriev I."/>
        </authorList>
    </citation>
    <scope>NUCLEOTIDE SEQUENCE</scope>
    <source>
        <strain evidence="2">CBS 480.64</strain>
    </source>
</reference>
<evidence type="ECO:0000256" key="1">
    <source>
        <dbReference type="SAM" id="SignalP"/>
    </source>
</evidence>
<dbReference type="AlphaFoldDB" id="A0A6A7C822"/>
<evidence type="ECO:0000313" key="2">
    <source>
        <dbReference type="EMBL" id="KAF2863219.1"/>
    </source>
</evidence>
<sequence length="118" mass="12836">MSFDAVDVMPLSRIVLLICAVVHTLQSVAPKQDISDRDTCTWCCTACAFDVTWSTANFAAGNHETSQVKVPQDKVWQAVLVPGHPPQSNVLTLNVPVEDSMVMGFDSVEVMDVVDSQV</sequence>
<feature type="chain" id="PRO_5025647747" evidence="1">
    <location>
        <begin position="28"/>
        <end position="118"/>
    </location>
</feature>